<feature type="non-terminal residue" evidence="4">
    <location>
        <position position="101"/>
    </location>
</feature>
<gene>
    <name evidence="4" type="ORF">S01H1_62062</name>
</gene>
<evidence type="ECO:0000313" key="4">
    <source>
        <dbReference type="EMBL" id="GAG39039.1"/>
    </source>
</evidence>
<protein>
    <recommendedName>
        <fullName evidence="5">5-formyltetrahydrofolate cyclo-ligase</fullName>
    </recommendedName>
</protein>
<evidence type="ECO:0000256" key="1">
    <source>
        <dbReference type="ARBA" id="ARBA00010638"/>
    </source>
</evidence>
<keyword evidence="3" id="KW-0067">ATP-binding</keyword>
<dbReference type="GO" id="GO:0035999">
    <property type="term" value="P:tetrahydrofolate interconversion"/>
    <property type="evidence" value="ECO:0007669"/>
    <property type="project" value="TreeGrafter"/>
</dbReference>
<dbReference type="GO" id="GO:0005524">
    <property type="term" value="F:ATP binding"/>
    <property type="evidence" value="ECO:0007669"/>
    <property type="project" value="UniProtKB-KW"/>
</dbReference>
<dbReference type="Pfam" id="PF01812">
    <property type="entry name" value="5-FTHF_cyc-lig"/>
    <property type="match status" value="1"/>
</dbReference>
<name>X0X743_9ZZZZ</name>
<comment type="similarity">
    <text evidence="1">Belongs to the 5-formyltetrahydrofolate cyclo-ligase family.</text>
</comment>
<dbReference type="InterPro" id="IPR037171">
    <property type="entry name" value="NagB/RpiA_transferase-like"/>
</dbReference>
<dbReference type="InterPro" id="IPR024185">
    <property type="entry name" value="FTHF_cligase-like_sf"/>
</dbReference>
<dbReference type="GO" id="GO:0009396">
    <property type="term" value="P:folic acid-containing compound biosynthetic process"/>
    <property type="evidence" value="ECO:0007669"/>
    <property type="project" value="TreeGrafter"/>
</dbReference>
<evidence type="ECO:0000256" key="2">
    <source>
        <dbReference type="ARBA" id="ARBA00022741"/>
    </source>
</evidence>
<evidence type="ECO:0008006" key="5">
    <source>
        <dbReference type="Google" id="ProtNLM"/>
    </source>
</evidence>
<sequence>MNKQEIRSLIHQKRRELSPAEFHELSGKINDNFISLSFYLSSEYIHCYISSFNGEVDTTMIMKDAWSRGKHVVVPITDSKNKRLIHSEFRNGNRTTRTSIG</sequence>
<dbReference type="AlphaFoldDB" id="X0X743"/>
<accession>X0X743</accession>
<dbReference type="PANTHER" id="PTHR23407:SF1">
    <property type="entry name" value="5-FORMYLTETRAHYDROFOLATE CYCLO-LIGASE"/>
    <property type="match status" value="1"/>
</dbReference>
<dbReference type="Gene3D" id="3.40.50.10420">
    <property type="entry name" value="NagB/RpiA/CoA transferase-like"/>
    <property type="match status" value="1"/>
</dbReference>
<evidence type="ECO:0000256" key="3">
    <source>
        <dbReference type="ARBA" id="ARBA00022840"/>
    </source>
</evidence>
<dbReference type="EMBL" id="BARS01040742">
    <property type="protein sequence ID" value="GAG39039.1"/>
    <property type="molecule type" value="Genomic_DNA"/>
</dbReference>
<keyword evidence="2" id="KW-0547">Nucleotide-binding</keyword>
<reference evidence="4" key="1">
    <citation type="journal article" date="2014" name="Front. Microbiol.">
        <title>High frequency of phylogenetically diverse reductive dehalogenase-homologous genes in deep subseafloor sedimentary metagenomes.</title>
        <authorList>
            <person name="Kawai M."/>
            <person name="Futagami T."/>
            <person name="Toyoda A."/>
            <person name="Takaki Y."/>
            <person name="Nishi S."/>
            <person name="Hori S."/>
            <person name="Arai W."/>
            <person name="Tsubouchi T."/>
            <person name="Morono Y."/>
            <person name="Uchiyama I."/>
            <person name="Ito T."/>
            <person name="Fujiyama A."/>
            <person name="Inagaki F."/>
            <person name="Takami H."/>
        </authorList>
    </citation>
    <scope>NUCLEOTIDE SEQUENCE</scope>
    <source>
        <strain evidence="4">Expedition CK06-06</strain>
    </source>
</reference>
<dbReference type="GO" id="GO:0030272">
    <property type="term" value="F:5-formyltetrahydrofolate cyclo-ligase activity"/>
    <property type="evidence" value="ECO:0007669"/>
    <property type="project" value="TreeGrafter"/>
</dbReference>
<comment type="caution">
    <text evidence="4">The sequence shown here is derived from an EMBL/GenBank/DDBJ whole genome shotgun (WGS) entry which is preliminary data.</text>
</comment>
<dbReference type="InterPro" id="IPR002698">
    <property type="entry name" value="FTHF_cligase"/>
</dbReference>
<proteinExistence type="inferred from homology"/>
<dbReference type="PANTHER" id="PTHR23407">
    <property type="entry name" value="ATPASE INHIBITOR/5-FORMYLTETRAHYDROFOLATE CYCLO-LIGASE"/>
    <property type="match status" value="1"/>
</dbReference>
<organism evidence="4">
    <name type="scientific">marine sediment metagenome</name>
    <dbReference type="NCBI Taxonomy" id="412755"/>
    <lineage>
        <taxon>unclassified sequences</taxon>
        <taxon>metagenomes</taxon>
        <taxon>ecological metagenomes</taxon>
    </lineage>
</organism>
<dbReference type="SUPFAM" id="SSF100950">
    <property type="entry name" value="NagB/RpiA/CoA transferase-like"/>
    <property type="match status" value="1"/>
</dbReference>